<feature type="transmembrane region" description="Helical" evidence="2">
    <location>
        <begin position="284"/>
        <end position="305"/>
    </location>
</feature>
<dbReference type="RefSeq" id="WP_344125644.1">
    <property type="nucleotide sequence ID" value="NZ_BAAALT010000008.1"/>
</dbReference>
<sequence length="321" mass="33117">MASGTLAVGTLAVLTTAPTALASDDERNWAARSGFSRTDDRSFRNEPRHAGVNDTPRVYAYWVDARDPRARVARGTTVKVPFGAYAPEGVSRVTVVLETAGLDARKVTVSGVATTCAQARTKITCNFTVSRAGWQTAEVTLRAPREASTGWAGWVALTAGADGRTGWLPTFGRVDVVAAPPSGFAPPRPRPSEPPALNPPGRPTIGATASAPRDGDDDGRTAGDNTGPTRAAPTTTAAPTSAGAPQVVPPTSDAAGGVIALPNGGDAAPDLADLAARPRQVTNWPATFGAFGFLLVIVLTMIAVAGNRLGWFEESTAAHRA</sequence>
<evidence type="ECO:0000256" key="3">
    <source>
        <dbReference type="SAM" id="SignalP"/>
    </source>
</evidence>
<accession>A0ABN2LEK6</accession>
<protein>
    <submittedName>
        <fullName evidence="4">Uncharacterized protein</fullName>
    </submittedName>
</protein>
<dbReference type="EMBL" id="BAAALT010000008">
    <property type="protein sequence ID" value="GAA1785540.1"/>
    <property type="molecule type" value="Genomic_DNA"/>
</dbReference>
<comment type="caution">
    <text evidence="4">The sequence shown here is derived from an EMBL/GenBank/DDBJ whole genome shotgun (WGS) entry which is preliminary data.</text>
</comment>
<feature type="compositionally biased region" description="Pro residues" evidence="1">
    <location>
        <begin position="183"/>
        <end position="202"/>
    </location>
</feature>
<feature type="region of interest" description="Disordered" evidence="1">
    <location>
        <begin position="179"/>
        <end position="249"/>
    </location>
</feature>
<keyword evidence="2" id="KW-0812">Transmembrane</keyword>
<keyword evidence="5" id="KW-1185">Reference proteome</keyword>
<evidence type="ECO:0000313" key="5">
    <source>
        <dbReference type="Proteomes" id="UP001500218"/>
    </source>
</evidence>
<keyword evidence="2" id="KW-1133">Transmembrane helix</keyword>
<organism evidence="4 5">
    <name type="scientific">Luedemannella flava</name>
    <dbReference type="NCBI Taxonomy" id="349316"/>
    <lineage>
        <taxon>Bacteria</taxon>
        <taxon>Bacillati</taxon>
        <taxon>Actinomycetota</taxon>
        <taxon>Actinomycetes</taxon>
        <taxon>Micromonosporales</taxon>
        <taxon>Micromonosporaceae</taxon>
        <taxon>Luedemannella</taxon>
    </lineage>
</organism>
<evidence type="ECO:0000313" key="4">
    <source>
        <dbReference type="EMBL" id="GAA1785540.1"/>
    </source>
</evidence>
<evidence type="ECO:0000256" key="1">
    <source>
        <dbReference type="SAM" id="MobiDB-lite"/>
    </source>
</evidence>
<name>A0ABN2LEK6_9ACTN</name>
<feature type="chain" id="PRO_5046844579" evidence="3">
    <location>
        <begin position="23"/>
        <end position="321"/>
    </location>
</feature>
<feature type="compositionally biased region" description="Low complexity" evidence="1">
    <location>
        <begin position="222"/>
        <end position="245"/>
    </location>
</feature>
<evidence type="ECO:0000256" key="2">
    <source>
        <dbReference type="SAM" id="Phobius"/>
    </source>
</evidence>
<reference evidence="4 5" key="1">
    <citation type="journal article" date="2019" name="Int. J. Syst. Evol. Microbiol.">
        <title>The Global Catalogue of Microorganisms (GCM) 10K type strain sequencing project: providing services to taxonomists for standard genome sequencing and annotation.</title>
        <authorList>
            <consortium name="The Broad Institute Genomics Platform"/>
            <consortium name="The Broad Institute Genome Sequencing Center for Infectious Disease"/>
            <person name="Wu L."/>
            <person name="Ma J."/>
        </authorList>
    </citation>
    <scope>NUCLEOTIDE SEQUENCE [LARGE SCALE GENOMIC DNA]</scope>
    <source>
        <strain evidence="4 5">JCM 13250</strain>
    </source>
</reference>
<dbReference type="Proteomes" id="UP001500218">
    <property type="component" value="Unassembled WGS sequence"/>
</dbReference>
<keyword evidence="3" id="KW-0732">Signal</keyword>
<keyword evidence="2" id="KW-0472">Membrane</keyword>
<feature type="signal peptide" evidence="3">
    <location>
        <begin position="1"/>
        <end position="22"/>
    </location>
</feature>
<proteinExistence type="predicted"/>
<gene>
    <name evidence="4" type="ORF">GCM10009682_04480</name>
</gene>